<feature type="domain" description="Thiamine pyrophosphate enzyme central" evidence="4">
    <location>
        <begin position="200"/>
        <end position="337"/>
    </location>
</feature>
<accession>A0A0G1EQV5</accession>
<dbReference type="CDD" id="cd00568">
    <property type="entry name" value="TPP_enzymes"/>
    <property type="match status" value="1"/>
</dbReference>
<name>A0A0G1EQV5_9BACT</name>
<dbReference type="SUPFAM" id="SSF52467">
    <property type="entry name" value="DHS-like NAD/FAD-binding domain"/>
    <property type="match status" value="1"/>
</dbReference>
<dbReference type="SUPFAM" id="SSF52518">
    <property type="entry name" value="Thiamin diphosphate-binding fold (THDP-binding)"/>
    <property type="match status" value="2"/>
</dbReference>
<proteinExistence type="inferred from homology"/>
<dbReference type="GO" id="GO:0009097">
    <property type="term" value="P:isoleucine biosynthetic process"/>
    <property type="evidence" value="ECO:0007669"/>
    <property type="project" value="TreeGrafter"/>
</dbReference>
<evidence type="ECO:0000256" key="1">
    <source>
        <dbReference type="ARBA" id="ARBA00007812"/>
    </source>
</evidence>
<dbReference type="InterPro" id="IPR029035">
    <property type="entry name" value="DHS-like_NAD/FAD-binding_dom"/>
</dbReference>
<dbReference type="Pfam" id="PF02775">
    <property type="entry name" value="TPP_enzyme_C"/>
    <property type="match status" value="1"/>
</dbReference>
<feature type="domain" description="Thiamine pyrophosphate enzyme TPP-binding" evidence="5">
    <location>
        <begin position="401"/>
        <end position="550"/>
    </location>
</feature>
<organism evidence="7 8">
    <name type="scientific">Candidatus Gottesmanbacteria bacterium GW2011_GWA1_43_11</name>
    <dbReference type="NCBI Taxonomy" id="1618436"/>
    <lineage>
        <taxon>Bacteria</taxon>
        <taxon>Candidatus Gottesmaniibacteriota</taxon>
    </lineage>
</organism>
<dbReference type="EMBL" id="LCFB01000007">
    <property type="protein sequence ID" value="KKS85431.1"/>
    <property type="molecule type" value="Genomic_DNA"/>
</dbReference>
<reference evidence="7 8" key="1">
    <citation type="journal article" date="2015" name="Nature">
        <title>rRNA introns, odd ribosomes, and small enigmatic genomes across a large radiation of phyla.</title>
        <authorList>
            <person name="Brown C.T."/>
            <person name="Hug L.A."/>
            <person name="Thomas B.C."/>
            <person name="Sharon I."/>
            <person name="Castelle C.J."/>
            <person name="Singh A."/>
            <person name="Wilkins M.J."/>
            <person name="Williams K.H."/>
            <person name="Banfield J.F."/>
        </authorList>
    </citation>
    <scope>NUCLEOTIDE SEQUENCE [LARGE SCALE GENOMIC DNA]</scope>
</reference>
<evidence type="ECO:0000256" key="2">
    <source>
        <dbReference type="ARBA" id="ARBA00023052"/>
    </source>
</evidence>
<dbReference type="GO" id="GO:0030976">
    <property type="term" value="F:thiamine pyrophosphate binding"/>
    <property type="evidence" value="ECO:0007669"/>
    <property type="project" value="InterPro"/>
</dbReference>
<dbReference type="CDD" id="cd07035">
    <property type="entry name" value="TPP_PYR_POX_like"/>
    <property type="match status" value="1"/>
</dbReference>
<dbReference type="Gene3D" id="3.40.50.1220">
    <property type="entry name" value="TPP-binding domain"/>
    <property type="match status" value="1"/>
</dbReference>
<keyword evidence="2 3" id="KW-0786">Thiamine pyrophosphate</keyword>
<sequence>MKLADFVAQFLVREGVKYVFGITGGANVHLFDSLDHTKGITPIFTHHEQAAALAAEAYGRVTNNLGTAIVTTGPGGTNAVTGVTAAWLDSIPCLYISGQTRFRHTARGKPIRQLGSQELDIVSVVTPVTKYAVMVDDPNKIKFYLQKATYLARSGRPGPVWVDIPLDFQWAEIEPNQQLEFKPETFKEEKNPAKSVTAQISTLLQLLKTSECPLVLAGQGIRLAHAEREFAQFIREYKLSFVTSWSATDIMPANNSLHLGRVGLGGQRGGNCAIANCDVLLAIGSHMCLTITGLDCDNFAKNAKKIIVDIDPVEINSCNVTTDLAIESDAKLFLQQMLAIAHTKKPTVTKKWQQQLSHFKVLNAIPTTLTAPKGFVNPYIFMDLLSDELAAGDTIVVDGGGTVNYTTYHAFKVKPRQRVVLSTGICAMGTGLPESIGACFANGRKRTICLSGDGSLQLNIHELQTIVHHKLPIKIFVLNNEGYLAIRHTQAAFLNSNFVGTDKKCGLSLPDYQKVAPAYGVKAIRINSIKELRRKIRFALSYNGPILCEIMVSPKHEMLPVK</sequence>
<evidence type="ECO:0000259" key="5">
    <source>
        <dbReference type="Pfam" id="PF02775"/>
    </source>
</evidence>
<dbReference type="InterPro" id="IPR045229">
    <property type="entry name" value="TPP_enz"/>
</dbReference>
<evidence type="ECO:0000259" key="6">
    <source>
        <dbReference type="Pfam" id="PF02776"/>
    </source>
</evidence>
<dbReference type="STRING" id="1618436.UV59_C0007G0014"/>
<dbReference type="InterPro" id="IPR011766">
    <property type="entry name" value="TPP_enzyme_TPP-bd"/>
</dbReference>
<dbReference type="GO" id="GO:0005948">
    <property type="term" value="C:acetolactate synthase complex"/>
    <property type="evidence" value="ECO:0007669"/>
    <property type="project" value="TreeGrafter"/>
</dbReference>
<evidence type="ECO:0000313" key="7">
    <source>
        <dbReference type="EMBL" id="KKS85431.1"/>
    </source>
</evidence>
<dbReference type="GO" id="GO:0050660">
    <property type="term" value="F:flavin adenine dinucleotide binding"/>
    <property type="evidence" value="ECO:0007669"/>
    <property type="project" value="TreeGrafter"/>
</dbReference>
<dbReference type="Gene3D" id="3.40.50.970">
    <property type="match status" value="2"/>
</dbReference>
<dbReference type="InterPro" id="IPR012001">
    <property type="entry name" value="Thiamin_PyroP_enz_TPP-bd_dom"/>
</dbReference>
<dbReference type="GO" id="GO:0003984">
    <property type="term" value="F:acetolactate synthase activity"/>
    <property type="evidence" value="ECO:0007669"/>
    <property type="project" value="TreeGrafter"/>
</dbReference>
<dbReference type="AlphaFoldDB" id="A0A0G1EQV5"/>
<gene>
    <name evidence="7" type="ORF">UV59_C0007G0014</name>
</gene>
<dbReference type="PATRIC" id="fig|1618436.3.peg.395"/>
<evidence type="ECO:0000259" key="4">
    <source>
        <dbReference type="Pfam" id="PF00205"/>
    </source>
</evidence>
<comment type="caution">
    <text evidence="7">The sequence shown here is derived from an EMBL/GenBank/DDBJ whole genome shotgun (WGS) entry which is preliminary data.</text>
</comment>
<dbReference type="InterPro" id="IPR012000">
    <property type="entry name" value="Thiamin_PyroP_enz_cen_dom"/>
</dbReference>
<dbReference type="Pfam" id="PF00205">
    <property type="entry name" value="TPP_enzyme_M"/>
    <property type="match status" value="1"/>
</dbReference>
<dbReference type="FunFam" id="3.40.50.970:FF:000007">
    <property type="entry name" value="Acetolactate synthase"/>
    <property type="match status" value="1"/>
</dbReference>
<comment type="similarity">
    <text evidence="1 3">Belongs to the TPP enzyme family.</text>
</comment>
<dbReference type="InterPro" id="IPR029061">
    <property type="entry name" value="THDP-binding"/>
</dbReference>
<dbReference type="Pfam" id="PF02776">
    <property type="entry name" value="TPP_enzyme_N"/>
    <property type="match status" value="1"/>
</dbReference>
<dbReference type="GO" id="GO:0009099">
    <property type="term" value="P:L-valine biosynthetic process"/>
    <property type="evidence" value="ECO:0007669"/>
    <property type="project" value="TreeGrafter"/>
</dbReference>
<evidence type="ECO:0000256" key="3">
    <source>
        <dbReference type="RuleBase" id="RU362132"/>
    </source>
</evidence>
<evidence type="ECO:0000313" key="8">
    <source>
        <dbReference type="Proteomes" id="UP000034543"/>
    </source>
</evidence>
<dbReference type="GO" id="GO:0000287">
    <property type="term" value="F:magnesium ion binding"/>
    <property type="evidence" value="ECO:0007669"/>
    <property type="project" value="InterPro"/>
</dbReference>
<protein>
    <submittedName>
        <fullName evidence="7">Thiamine pyrophosphate central domain-containing protein</fullName>
    </submittedName>
</protein>
<feature type="domain" description="Thiamine pyrophosphate enzyme N-terminal TPP-binding" evidence="6">
    <location>
        <begin position="1"/>
        <end position="120"/>
    </location>
</feature>
<dbReference type="PANTHER" id="PTHR18968">
    <property type="entry name" value="THIAMINE PYROPHOSPHATE ENZYMES"/>
    <property type="match status" value="1"/>
</dbReference>
<dbReference type="Proteomes" id="UP000034543">
    <property type="component" value="Unassembled WGS sequence"/>
</dbReference>
<dbReference type="PANTHER" id="PTHR18968:SF142">
    <property type="entry name" value="ACETOLACTATE SYNTHASE"/>
    <property type="match status" value="1"/>
</dbReference>